<dbReference type="InterPro" id="IPR043502">
    <property type="entry name" value="DNA/RNA_pol_sf"/>
</dbReference>
<reference evidence="3" key="1">
    <citation type="submission" date="2021-03" db="EMBL/GenBank/DDBJ databases">
        <title>Draft genome sequence of rust myrtle Austropuccinia psidii MF-1, a brazilian biotype.</title>
        <authorList>
            <person name="Quecine M.C."/>
            <person name="Pachon D.M.R."/>
            <person name="Bonatelli M.L."/>
            <person name="Correr F.H."/>
            <person name="Franceschini L.M."/>
            <person name="Leite T.F."/>
            <person name="Margarido G.R.A."/>
            <person name="Almeida C.A."/>
            <person name="Ferrarezi J.A."/>
            <person name="Labate C.A."/>
        </authorList>
    </citation>
    <scope>NUCLEOTIDE SEQUENCE</scope>
    <source>
        <strain evidence="3">MF-1</strain>
    </source>
</reference>
<comment type="caution">
    <text evidence="3">The sequence shown here is derived from an EMBL/GenBank/DDBJ whole genome shotgun (WGS) entry which is preliminary data.</text>
</comment>
<evidence type="ECO:0000313" key="4">
    <source>
        <dbReference type="Proteomes" id="UP000765509"/>
    </source>
</evidence>
<dbReference type="Pfam" id="PF07727">
    <property type="entry name" value="RVT_2"/>
    <property type="match status" value="1"/>
</dbReference>
<feature type="non-terminal residue" evidence="3">
    <location>
        <position position="1"/>
    </location>
</feature>
<sequence>TPVSTLDFVAPLIRWDPAVSPHLDNLHPFGCTPIMNSPKPRYEEAFWPSHTLSLSFSIQEPLFLPSIPLSNYSSEAIEEPSHAGGPRNEFSAPVGACPEDTITNSQPTPIRISTPPILSGEDASSVTPLLAEQPKSASCLDNGHPFPKGWTYDTVPAEAPHNVDSNISDRNILSGGRSRKPPDRFAGAVVNKAPGSFREAMSSSKSDTWLLAVQNKFSSLERHGVLEEVELQKDLCLLDTTWVEDLDFHETFAPTGRLSTLRFLLGYCADNDFDLHQMDVKTAFLHGDLDEELFIWLPEGYTALRSGPVCLKLKKYLYGLKQSPRNWYFKIKGFFVNTGFCPSAADPCLFVRDTPTPCFIFLNVDDLVIGGINLGGFRAQISAVFDMKDLGELCYVLGMRVTRNRIDRVIFLSQELYVNTLLDSFGMGLCKAVSTPQVPSSRLLPLAGTGSEPAKIHHQRAVGFLNYLVAYTRPDLAYSASFLSQFLSSPSYKHELAFKHVLPYLKGTSTWGLWLGRRGDNSSIFA</sequence>
<dbReference type="InterPro" id="IPR013103">
    <property type="entry name" value="RVT_2"/>
</dbReference>
<keyword evidence="4" id="KW-1185">Reference proteome</keyword>
<feature type="region of interest" description="Disordered" evidence="1">
    <location>
        <begin position="161"/>
        <end position="186"/>
    </location>
</feature>
<dbReference type="SUPFAM" id="SSF56672">
    <property type="entry name" value="DNA/RNA polymerases"/>
    <property type="match status" value="1"/>
</dbReference>
<organism evidence="3 4">
    <name type="scientific">Austropuccinia psidii MF-1</name>
    <dbReference type="NCBI Taxonomy" id="1389203"/>
    <lineage>
        <taxon>Eukaryota</taxon>
        <taxon>Fungi</taxon>
        <taxon>Dikarya</taxon>
        <taxon>Basidiomycota</taxon>
        <taxon>Pucciniomycotina</taxon>
        <taxon>Pucciniomycetes</taxon>
        <taxon>Pucciniales</taxon>
        <taxon>Sphaerophragmiaceae</taxon>
        <taxon>Austropuccinia</taxon>
    </lineage>
</organism>
<dbReference type="Proteomes" id="UP000765509">
    <property type="component" value="Unassembled WGS sequence"/>
</dbReference>
<gene>
    <name evidence="3" type="ORF">O181_070314</name>
</gene>
<evidence type="ECO:0000313" key="3">
    <source>
        <dbReference type="EMBL" id="MBW0530599.1"/>
    </source>
</evidence>
<protein>
    <recommendedName>
        <fullName evidence="2">Reverse transcriptase Ty1/copia-type domain-containing protein</fullName>
    </recommendedName>
</protein>
<evidence type="ECO:0000259" key="2">
    <source>
        <dbReference type="Pfam" id="PF07727"/>
    </source>
</evidence>
<dbReference type="EMBL" id="AVOT02036138">
    <property type="protein sequence ID" value="MBW0530599.1"/>
    <property type="molecule type" value="Genomic_DNA"/>
</dbReference>
<evidence type="ECO:0000256" key="1">
    <source>
        <dbReference type="SAM" id="MobiDB-lite"/>
    </source>
</evidence>
<accession>A0A9Q3F109</accession>
<dbReference type="AlphaFoldDB" id="A0A9Q3F109"/>
<dbReference type="PANTHER" id="PTHR11439:SF483">
    <property type="entry name" value="PEPTIDE SYNTHASE GLIP-LIKE, PUTATIVE (AFU_ORTHOLOGUE AFUA_3G12920)-RELATED"/>
    <property type="match status" value="1"/>
</dbReference>
<feature type="domain" description="Reverse transcriptase Ty1/copia-type" evidence="2">
    <location>
        <begin position="243"/>
        <end position="438"/>
    </location>
</feature>
<proteinExistence type="predicted"/>
<dbReference type="PANTHER" id="PTHR11439">
    <property type="entry name" value="GAG-POL-RELATED RETROTRANSPOSON"/>
    <property type="match status" value="1"/>
</dbReference>
<name>A0A9Q3F109_9BASI</name>